<evidence type="ECO:0000313" key="3">
    <source>
        <dbReference type="Proteomes" id="UP001364472"/>
    </source>
</evidence>
<keyword evidence="1" id="KW-0812">Transmembrane</keyword>
<keyword evidence="1" id="KW-0472">Membrane</keyword>
<feature type="transmembrane region" description="Helical" evidence="1">
    <location>
        <begin position="6"/>
        <end position="26"/>
    </location>
</feature>
<name>A0AAW9R5W5_9GAMM</name>
<evidence type="ECO:0000313" key="2">
    <source>
        <dbReference type="EMBL" id="MEJ1249647.1"/>
    </source>
</evidence>
<dbReference type="RefSeq" id="WP_337335365.1">
    <property type="nucleotide sequence ID" value="NZ_JBBDHC010000010.1"/>
</dbReference>
<dbReference type="EMBL" id="JBBDHC010000010">
    <property type="protein sequence ID" value="MEJ1249647.1"/>
    <property type="molecule type" value="Genomic_DNA"/>
</dbReference>
<organism evidence="2 3">
    <name type="scientific">Denitratimonas tolerans</name>
    <dbReference type="NCBI Taxonomy" id="1338420"/>
    <lineage>
        <taxon>Bacteria</taxon>
        <taxon>Pseudomonadati</taxon>
        <taxon>Pseudomonadota</taxon>
        <taxon>Gammaproteobacteria</taxon>
        <taxon>Lysobacterales</taxon>
        <taxon>Lysobacteraceae</taxon>
        <taxon>Denitratimonas</taxon>
    </lineage>
</organism>
<dbReference type="AlphaFoldDB" id="A0AAW9R5W5"/>
<keyword evidence="1" id="KW-1133">Transmembrane helix</keyword>
<dbReference type="Proteomes" id="UP001364472">
    <property type="component" value="Unassembled WGS sequence"/>
</dbReference>
<evidence type="ECO:0000256" key="1">
    <source>
        <dbReference type="SAM" id="Phobius"/>
    </source>
</evidence>
<protein>
    <recommendedName>
        <fullName evidence="4">Cation/multidrug efflux pump</fullName>
    </recommendedName>
</protein>
<gene>
    <name evidence="2" type="ORF">WB794_08180</name>
</gene>
<reference evidence="2 3" key="1">
    <citation type="journal article" date="2016" name="Antonie Van Leeuwenhoek">
        <title>Denitratimonas tolerans gen. nov., sp. nov., a denitrifying bacterium isolated from a bioreactor for tannery wastewater treatment.</title>
        <authorList>
            <person name="Han S.I."/>
            <person name="Kim J.O."/>
            <person name="Lee Y.R."/>
            <person name="Ekpeghere K.I."/>
            <person name="Koh S.C."/>
            <person name="Whang K.S."/>
        </authorList>
    </citation>
    <scope>NUCLEOTIDE SEQUENCE [LARGE SCALE GENOMIC DNA]</scope>
    <source>
        <strain evidence="2 3">KACC 17565</strain>
    </source>
</reference>
<proteinExistence type="predicted"/>
<keyword evidence="3" id="KW-1185">Reference proteome</keyword>
<evidence type="ECO:0008006" key="4">
    <source>
        <dbReference type="Google" id="ProtNLM"/>
    </source>
</evidence>
<feature type="transmembrane region" description="Helical" evidence="1">
    <location>
        <begin position="38"/>
        <end position="59"/>
    </location>
</feature>
<sequence length="222" mass="24283">MSPSLFVLIPALACAIFALIFIAGAWRRRHRRAALGAGVRVLLALGFGLAALGLIGLGLSIRHYLALEGEVTVAELAFSEIAPQRFQARITTADGREQRVELAGDEWQLDARVLSWKLPAVLAGAPPLYRVERVSGRYRDITQEREAQRSVHALDAGTLPDLWALKGQFPRWLPFVDAHHGSAAYLPMRDGARFTVTLGGRGGLVARPSDDATRRLIQDSGW</sequence>
<accession>A0AAW9R5W5</accession>
<comment type="caution">
    <text evidence="2">The sequence shown here is derived from an EMBL/GenBank/DDBJ whole genome shotgun (WGS) entry which is preliminary data.</text>
</comment>